<name>A0ABW0BUB5_9BACT</name>
<dbReference type="Proteomes" id="UP001596163">
    <property type="component" value="Unassembled WGS sequence"/>
</dbReference>
<sequence>MAVVDGKKALKALLKKGFKETENKSEDHKRVEFWYNGKLTRARTKFSHNNQDLNDSLISLVSKQICLSKQEFIKFVDCSISEEKYIEILRKKELL</sequence>
<comment type="caution">
    <text evidence="1">The sequence shown here is derived from an EMBL/GenBank/DDBJ whole genome shotgun (WGS) entry which is preliminary data.</text>
</comment>
<dbReference type="EMBL" id="JBHSKS010000003">
    <property type="protein sequence ID" value="MFC5191220.1"/>
    <property type="molecule type" value="Genomic_DNA"/>
</dbReference>
<keyword evidence="2" id="KW-1185">Reference proteome</keyword>
<organism evidence="1 2">
    <name type="scientific">Algoriphagus aquatilis</name>
    <dbReference type="NCBI Taxonomy" id="490186"/>
    <lineage>
        <taxon>Bacteria</taxon>
        <taxon>Pseudomonadati</taxon>
        <taxon>Bacteroidota</taxon>
        <taxon>Cytophagia</taxon>
        <taxon>Cytophagales</taxon>
        <taxon>Cyclobacteriaceae</taxon>
        <taxon>Algoriphagus</taxon>
    </lineage>
</organism>
<reference evidence="2" key="1">
    <citation type="journal article" date="2019" name="Int. J. Syst. Evol. Microbiol.">
        <title>The Global Catalogue of Microorganisms (GCM) 10K type strain sequencing project: providing services to taxonomists for standard genome sequencing and annotation.</title>
        <authorList>
            <consortium name="The Broad Institute Genomics Platform"/>
            <consortium name="The Broad Institute Genome Sequencing Center for Infectious Disease"/>
            <person name="Wu L."/>
            <person name="Ma J."/>
        </authorList>
    </citation>
    <scope>NUCLEOTIDE SEQUENCE [LARGE SCALE GENOMIC DNA]</scope>
    <source>
        <strain evidence="2">CGMCC 1.7030</strain>
    </source>
</reference>
<gene>
    <name evidence="1" type="ORF">ACFPIK_05540</name>
</gene>
<evidence type="ECO:0008006" key="3">
    <source>
        <dbReference type="Google" id="ProtNLM"/>
    </source>
</evidence>
<accession>A0ABW0BUB5</accession>
<evidence type="ECO:0000313" key="1">
    <source>
        <dbReference type="EMBL" id="MFC5191220.1"/>
    </source>
</evidence>
<dbReference type="RefSeq" id="WP_377913063.1">
    <property type="nucleotide sequence ID" value="NZ_JBHSKS010000003.1"/>
</dbReference>
<evidence type="ECO:0000313" key="2">
    <source>
        <dbReference type="Proteomes" id="UP001596163"/>
    </source>
</evidence>
<protein>
    <recommendedName>
        <fullName evidence="3">Type II toxin-antitoxin system HicA family toxin</fullName>
    </recommendedName>
</protein>
<proteinExistence type="predicted"/>